<dbReference type="InterPro" id="IPR002901">
    <property type="entry name" value="MGlyc_endo_b_GlcNAc-like_dom"/>
</dbReference>
<feature type="chain" id="PRO_5045326829" evidence="1">
    <location>
        <begin position="29"/>
        <end position="394"/>
    </location>
</feature>
<dbReference type="Proteomes" id="UP001524502">
    <property type="component" value="Unassembled WGS sequence"/>
</dbReference>
<proteinExistence type="predicted"/>
<dbReference type="Pfam" id="PF00041">
    <property type="entry name" value="fn3"/>
    <property type="match status" value="1"/>
</dbReference>
<evidence type="ECO:0000313" key="3">
    <source>
        <dbReference type="EMBL" id="MCQ4636514.1"/>
    </source>
</evidence>
<dbReference type="CDD" id="cd00063">
    <property type="entry name" value="FN3"/>
    <property type="match status" value="2"/>
</dbReference>
<keyword evidence="1" id="KW-0732">Signal</keyword>
<protein>
    <submittedName>
        <fullName evidence="3">Glucosaminidase domain-containing protein</fullName>
    </submittedName>
</protein>
<dbReference type="InterPro" id="IPR003961">
    <property type="entry name" value="FN3_dom"/>
</dbReference>
<reference evidence="3 4" key="1">
    <citation type="submission" date="2022-06" db="EMBL/GenBank/DDBJ databases">
        <title>Isolation of gut microbiota from human fecal samples.</title>
        <authorList>
            <person name="Pamer E.G."/>
            <person name="Barat B."/>
            <person name="Waligurski E."/>
            <person name="Medina S."/>
            <person name="Paddock L."/>
            <person name="Mostad J."/>
        </authorList>
    </citation>
    <scope>NUCLEOTIDE SEQUENCE [LARGE SCALE GENOMIC DNA]</scope>
    <source>
        <strain evidence="3 4">SL.3.17</strain>
    </source>
</reference>
<evidence type="ECO:0000256" key="1">
    <source>
        <dbReference type="SAM" id="SignalP"/>
    </source>
</evidence>
<dbReference type="InterPro" id="IPR013783">
    <property type="entry name" value="Ig-like_fold"/>
</dbReference>
<comment type="caution">
    <text evidence="3">The sequence shown here is derived from an EMBL/GenBank/DDBJ whole genome shotgun (WGS) entry which is preliminary data.</text>
</comment>
<dbReference type="PROSITE" id="PS50853">
    <property type="entry name" value="FN3"/>
    <property type="match status" value="1"/>
</dbReference>
<dbReference type="SUPFAM" id="SSF49265">
    <property type="entry name" value="Fibronectin type III"/>
    <property type="match status" value="1"/>
</dbReference>
<organism evidence="3 4">
    <name type="scientific">Anaerovorax odorimutans</name>
    <dbReference type="NCBI Taxonomy" id="109327"/>
    <lineage>
        <taxon>Bacteria</taxon>
        <taxon>Bacillati</taxon>
        <taxon>Bacillota</taxon>
        <taxon>Clostridia</taxon>
        <taxon>Peptostreptococcales</taxon>
        <taxon>Anaerovoracaceae</taxon>
        <taxon>Anaerovorax</taxon>
    </lineage>
</organism>
<dbReference type="Gene3D" id="1.10.530.10">
    <property type="match status" value="1"/>
</dbReference>
<dbReference type="InterPro" id="IPR036116">
    <property type="entry name" value="FN3_sf"/>
</dbReference>
<feature type="signal peptide" evidence="1">
    <location>
        <begin position="1"/>
        <end position="28"/>
    </location>
</feature>
<dbReference type="EMBL" id="JANFXK010000006">
    <property type="protein sequence ID" value="MCQ4636514.1"/>
    <property type="molecule type" value="Genomic_DNA"/>
</dbReference>
<feature type="domain" description="Fibronectin type-III" evidence="2">
    <location>
        <begin position="128"/>
        <end position="222"/>
    </location>
</feature>
<evidence type="ECO:0000313" key="4">
    <source>
        <dbReference type="Proteomes" id="UP001524502"/>
    </source>
</evidence>
<sequence length="394" mass="43722">MNRAVKTAIIALLITALTAGLAPMRVAAATKLRAPEGFSASGYTYNSIQLKWKPVSGATGYKLYRADKKKGRYKAIKTLPASAAGFTDKKRKPKRAYYYKLRAYLKSQGNVYYSAYTKVKRAKGAVTKPQNFSVRTGSASDQAGLSWNKSAGVTSYKVYRAASKNGKYKLIKTLSKNKNVYWDKSRKKGAVYYYRVRAVKKAGKKTYSSPYTAKKSVCVKSRIMGNSGVTASRLAAYFQEHAVYPSYYASNQKDQSADTLEAFCQIYIDECQAEGVRADIAFCQAMQETGWLSFNGDVRISQFNFAGIGATKKGRSGGSFPDIRTGIRAHVQHLKAYACKSPLKNACVDPRFRYVKRGSAVYAEWLGIKENPKKGGWAASRNYGYKIMTLARQI</sequence>
<dbReference type="RefSeq" id="WP_256131709.1">
    <property type="nucleotide sequence ID" value="NZ_JANFXK010000006.1"/>
</dbReference>
<keyword evidence="4" id="KW-1185">Reference proteome</keyword>
<evidence type="ECO:0000259" key="2">
    <source>
        <dbReference type="PROSITE" id="PS50853"/>
    </source>
</evidence>
<gene>
    <name evidence="3" type="ORF">NE619_07215</name>
</gene>
<dbReference type="SMART" id="SM00060">
    <property type="entry name" value="FN3"/>
    <property type="match status" value="2"/>
</dbReference>
<name>A0ABT1RMV0_9FIRM</name>
<dbReference type="Pfam" id="PF01832">
    <property type="entry name" value="Glucosaminidase"/>
    <property type="match status" value="1"/>
</dbReference>
<accession>A0ABT1RMV0</accession>
<dbReference type="Gene3D" id="2.60.40.10">
    <property type="entry name" value="Immunoglobulins"/>
    <property type="match status" value="2"/>
</dbReference>